<evidence type="ECO:0000313" key="1">
    <source>
        <dbReference type="EMBL" id="KAH7863756.1"/>
    </source>
</evidence>
<reference evidence="1 2" key="1">
    <citation type="journal article" date="2021" name="Hortic Res">
        <title>High-quality reference genome and annotation aids understanding of berry development for evergreen blueberry (Vaccinium darrowii).</title>
        <authorList>
            <person name="Yu J."/>
            <person name="Hulse-Kemp A.M."/>
            <person name="Babiker E."/>
            <person name="Staton M."/>
        </authorList>
    </citation>
    <scope>NUCLEOTIDE SEQUENCE [LARGE SCALE GENOMIC DNA]</scope>
    <source>
        <strain evidence="2">cv. NJ 8807/NJ 8810</strain>
        <tissue evidence="1">Young leaf</tissue>
    </source>
</reference>
<sequence length="220" mass="25105">MSHGTFKELLVTSWTAPVHCHSHMLKLSLKLKRLKPVLRQLNKAHYSNISLRVEEARSKLHQIQEDYFAHPHDPVLCEAEKMALSQFMVLSLAEEGFKKQKSRVKWLALEDQNTWFFLQKLSTHNLRSKILSLVSTTGVRLEDPREIQNEILGYYKGLLGSPFTQTVPATEVGQALRTRVPIDMRSALIQPVSELEIKRAMDAIKGVNQVEDFVTDMSVG</sequence>
<name>A0ACB7ZDB8_9ERIC</name>
<dbReference type="Proteomes" id="UP000828048">
    <property type="component" value="Chromosome 12"/>
</dbReference>
<comment type="caution">
    <text evidence="1">The sequence shown here is derived from an EMBL/GenBank/DDBJ whole genome shotgun (WGS) entry which is preliminary data.</text>
</comment>
<evidence type="ECO:0000313" key="2">
    <source>
        <dbReference type="Proteomes" id="UP000828048"/>
    </source>
</evidence>
<proteinExistence type="predicted"/>
<accession>A0ACB7ZDB8</accession>
<organism evidence="1 2">
    <name type="scientific">Vaccinium darrowii</name>
    <dbReference type="NCBI Taxonomy" id="229202"/>
    <lineage>
        <taxon>Eukaryota</taxon>
        <taxon>Viridiplantae</taxon>
        <taxon>Streptophyta</taxon>
        <taxon>Embryophyta</taxon>
        <taxon>Tracheophyta</taxon>
        <taxon>Spermatophyta</taxon>
        <taxon>Magnoliopsida</taxon>
        <taxon>eudicotyledons</taxon>
        <taxon>Gunneridae</taxon>
        <taxon>Pentapetalae</taxon>
        <taxon>asterids</taxon>
        <taxon>Ericales</taxon>
        <taxon>Ericaceae</taxon>
        <taxon>Vaccinioideae</taxon>
        <taxon>Vaccinieae</taxon>
        <taxon>Vaccinium</taxon>
    </lineage>
</organism>
<protein>
    <submittedName>
        <fullName evidence="1">Uncharacterized protein</fullName>
    </submittedName>
</protein>
<dbReference type="EMBL" id="CM037162">
    <property type="protein sequence ID" value="KAH7863756.1"/>
    <property type="molecule type" value="Genomic_DNA"/>
</dbReference>
<keyword evidence="2" id="KW-1185">Reference proteome</keyword>
<gene>
    <name evidence="1" type="ORF">Vadar_021610</name>
</gene>